<protein>
    <recommendedName>
        <fullName evidence="7">Rieske domain-containing protein</fullName>
    </recommendedName>
</protein>
<name>A0A1E2V633_9GAMM</name>
<feature type="domain" description="Rieske" evidence="7">
    <location>
        <begin position="3"/>
        <end position="100"/>
    </location>
</feature>
<dbReference type="STRING" id="197479.BFW38_01665"/>
<dbReference type="GO" id="GO:0008942">
    <property type="term" value="F:nitrite reductase [NAD(P)H] activity"/>
    <property type="evidence" value="ECO:0007669"/>
    <property type="project" value="InterPro"/>
</dbReference>
<organism evidence="8 9">
    <name type="scientific">Terasakiispira papahanaumokuakeensis</name>
    <dbReference type="NCBI Taxonomy" id="197479"/>
    <lineage>
        <taxon>Bacteria</taxon>
        <taxon>Pseudomonadati</taxon>
        <taxon>Pseudomonadota</taxon>
        <taxon>Gammaproteobacteria</taxon>
        <taxon>Oceanospirillales</taxon>
        <taxon>Terasakiispira</taxon>
    </lineage>
</organism>
<comment type="caution">
    <text evidence="8">The sequence shown here is derived from an EMBL/GenBank/DDBJ whole genome shotgun (WGS) entry which is preliminary data.</text>
</comment>
<keyword evidence="3" id="KW-0408">Iron</keyword>
<dbReference type="CDD" id="cd03528">
    <property type="entry name" value="Rieske_RO_ferredoxin"/>
    <property type="match status" value="1"/>
</dbReference>
<dbReference type="PROSITE" id="PS51296">
    <property type="entry name" value="RIESKE"/>
    <property type="match status" value="1"/>
</dbReference>
<evidence type="ECO:0000256" key="3">
    <source>
        <dbReference type="ARBA" id="ARBA00023004"/>
    </source>
</evidence>
<dbReference type="PANTHER" id="PTHR21496">
    <property type="entry name" value="FERREDOXIN-RELATED"/>
    <property type="match status" value="1"/>
</dbReference>
<dbReference type="GO" id="GO:0042128">
    <property type="term" value="P:nitrate assimilation"/>
    <property type="evidence" value="ECO:0007669"/>
    <property type="project" value="UniProtKB-KW"/>
</dbReference>
<evidence type="ECO:0000313" key="8">
    <source>
        <dbReference type="EMBL" id="ODC02441.1"/>
    </source>
</evidence>
<sequence>MAWIKVCPADALTASTFRVVENDDGDEILVARVGDEIYAVANECSHDRRGFEGGCIEDGQIVCPRHGARFCLKTGEVKAPPAYVDIEVYPVRIEDQWIEVEEEPL</sequence>
<dbReference type="GO" id="GO:0046872">
    <property type="term" value="F:metal ion binding"/>
    <property type="evidence" value="ECO:0007669"/>
    <property type="project" value="UniProtKB-KW"/>
</dbReference>
<keyword evidence="9" id="KW-1185">Reference proteome</keyword>
<comment type="similarity">
    <text evidence="6">Belongs to the bacterial ring-hydroxylating dioxygenase ferredoxin component family.</text>
</comment>
<keyword evidence="1" id="KW-0001">2Fe-2S</keyword>
<evidence type="ECO:0000256" key="2">
    <source>
        <dbReference type="ARBA" id="ARBA00022723"/>
    </source>
</evidence>
<keyword evidence="4" id="KW-0411">Iron-sulfur</keyword>
<dbReference type="SUPFAM" id="SSF50022">
    <property type="entry name" value="ISP domain"/>
    <property type="match status" value="1"/>
</dbReference>
<evidence type="ECO:0000256" key="6">
    <source>
        <dbReference type="ARBA" id="ARBA00038001"/>
    </source>
</evidence>
<dbReference type="Proteomes" id="UP000094291">
    <property type="component" value="Unassembled WGS sequence"/>
</dbReference>
<dbReference type="InterPro" id="IPR017941">
    <property type="entry name" value="Rieske_2Fe-2S"/>
</dbReference>
<comment type="cofactor">
    <cofactor evidence="5">
        <name>[2Fe-2S] cluster</name>
        <dbReference type="ChEBI" id="CHEBI:190135"/>
    </cofactor>
</comment>
<evidence type="ECO:0000259" key="7">
    <source>
        <dbReference type="PROSITE" id="PS51296"/>
    </source>
</evidence>
<dbReference type="PANTHER" id="PTHR21496:SF0">
    <property type="entry name" value="RIESKE DOMAIN-CONTAINING PROTEIN"/>
    <property type="match status" value="1"/>
</dbReference>
<dbReference type="RefSeq" id="WP_068996826.1">
    <property type="nucleotide sequence ID" value="NZ_MDTQ01000001.1"/>
</dbReference>
<proteinExistence type="inferred from homology"/>
<evidence type="ECO:0000256" key="5">
    <source>
        <dbReference type="ARBA" id="ARBA00034078"/>
    </source>
</evidence>
<accession>A0A1E2V633</accession>
<keyword evidence="2" id="KW-0479">Metal-binding</keyword>
<evidence type="ECO:0000313" key="9">
    <source>
        <dbReference type="Proteomes" id="UP000094291"/>
    </source>
</evidence>
<dbReference type="InterPro" id="IPR036922">
    <property type="entry name" value="Rieske_2Fe-2S_sf"/>
</dbReference>
<dbReference type="GO" id="GO:0051537">
    <property type="term" value="F:2 iron, 2 sulfur cluster binding"/>
    <property type="evidence" value="ECO:0007669"/>
    <property type="project" value="UniProtKB-KW"/>
</dbReference>
<gene>
    <name evidence="8" type="ORF">BFW38_01665</name>
</gene>
<dbReference type="EMBL" id="MDTQ01000001">
    <property type="protein sequence ID" value="ODC02441.1"/>
    <property type="molecule type" value="Genomic_DNA"/>
</dbReference>
<dbReference type="OrthoDB" id="9800167at2"/>
<dbReference type="Pfam" id="PF00355">
    <property type="entry name" value="Rieske"/>
    <property type="match status" value="1"/>
</dbReference>
<evidence type="ECO:0000256" key="4">
    <source>
        <dbReference type="ARBA" id="ARBA00023014"/>
    </source>
</evidence>
<evidence type="ECO:0000256" key="1">
    <source>
        <dbReference type="ARBA" id="ARBA00022714"/>
    </source>
</evidence>
<dbReference type="Gene3D" id="2.102.10.10">
    <property type="entry name" value="Rieske [2Fe-2S] iron-sulphur domain"/>
    <property type="match status" value="1"/>
</dbReference>
<reference evidence="8 9" key="1">
    <citation type="submission" date="2016-08" db="EMBL/GenBank/DDBJ databases">
        <authorList>
            <person name="Seilhamer J.J."/>
        </authorList>
    </citation>
    <scope>NUCLEOTIDE SEQUENCE [LARGE SCALE GENOMIC DNA]</scope>
    <source>
        <strain evidence="8 9">PH27A</strain>
    </source>
</reference>
<dbReference type="AlphaFoldDB" id="A0A1E2V633"/>